<evidence type="ECO:0000256" key="3">
    <source>
        <dbReference type="SAM" id="Coils"/>
    </source>
</evidence>
<dbReference type="NCBIfam" id="TIGR00254">
    <property type="entry name" value="GGDEF"/>
    <property type="match status" value="1"/>
</dbReference>
<feature type="transmembrane region" description="Helical" evidence="4">
    <location>
        <begin position="183"/>
        <end position="207"/>
    </location>
</feature>
<dbReference type="SMART" id="SM00267">
    <property type="entry name" value="GGDEF"/>
    <property type="match status" value="1"/>
</dbReference>
<comment type="caution">
    <text evidence="6">The sequence shown here is derived from an EMBL/GenBank/DDBJ whole genome shotgun (WGS) entry which is preliminary data.</text>
</comment>
<dbReference type="SUPFAM" id="SSF55073">
    <property type="entry name" value="Nucleotide cyclase"/>
    <property type="match status" value="1"/>
</dbReference>
<proteinExistence type="predicted"/>
<dbReference type="InterPro" id="IPR029016">
    <property type="entry name" value="GAF-like_dom_sf"/>
</dbReference>
<evidence type="ECO:0000313" key="6">
    <source>
        <dbReference type="EMBL" id="MFC0678981.1"/>
    </source>
</evidence>
<comment type="catalytic activity">
    <reaction evidence="2">
        <text>2 GTP = 3',3'-c-di-GMP + 2 diphosphate</text>
        <dbReference type="Rhea" id="RHEA:24898"/>
        <dbReference type="ChEBI" id="CHEBI:33019"/>
        <dbReference type="ChEBI" id="CHEBI:37565"/>
        <dbReference type="ChEBI" id="CHEBI:58805"/>
        <dbReference type="EC" id="2.7.7.65"/>
    </reaction>
</comment>
<reference evidence="6 7" key="1">
    <citation type="submission" date="2024-09" db="EMBL/GenBank/DDBJ databases">
        <authorList>
            <person name="Sun Q."/>
            <person name="Mori K."/>
        </authorList>
    </citation>
    <scope>NUCLEOTIDE SEQUENCE [LARGE SCALE GENOMIC DNA]</scope>
    <source>
        <strain evidence="6 7">KCTC 23076</strain>
    </source>
</reference>
<dbReference type="Gene3D" id="3.30.70.270">
    <property type="match status" value="1"/>
</dbReference>
<sequence>MTLTERLVKFRTSAFLLAVVLLAGVGFSAIWGIVEFSKAAKWIEHSYEVLAKNEEVKASLRATESAARAYRLTAAQPQYAEYLRTVPLVTINTGELVRMVADSPERTALAVELRRVALERLDELQYLVVIQNTEGAERARALTASSNGLRLMDSFLDAHNAFESAERAVLAEREAGTRRTVPMLIGFVASGTLLAVALLGLMLAGLARENRRVRELERQAREAMRQLEVAAVHRDRLSEQRRALGAYAGLLQSCQNLDEVMTLTASATAELLPAAGGRCYMVHPSQNLLESASSFGTPSSASEELMQPDQCWALRRGQVHRTEPGNTGMRCGHLGPATHADEWTVCVPMTAHGVTLGLLHASGRADSIDPHAVREALEPIAEQLSQTIANLQLRESLRVQSLRDPLTGLYNRRYLEENLYRELQRCERRELPVAVMMLDVDHFKRFNDENGHAAGDAFLARVGEVLLDLTRGEDIACRYGGEEFTLVLPEATHEVALRRGEQIREAIAGISVVHLRRVLGPVTVSIGVACFPQHGGSPERLLAAADSALYRAKAEGRDRVVLTV</sequence>
<feature type="domain" description="GGDEF" evidence="5">
    <location>
        <begin position="431"/>
        <end position="564"/>
    </location>
</feature>
<dbReference type="Pfam" id="PF13185">
    <property type="entry name" value="GAF_2"/>
    <property type="match status" value="1"/>
</dbReference>
<keyword evidence="4" id="KW-1133">Transmembrane helix</keyword>
<keyword evidence="7" id="KW-1185">Reference proteome</keyword>
<evidence type="ECO:0000259" key="5">
    <source>
        <dbReference type="PROSITE" id="PS50887"/>
    </source>
</evidence>
<evidence type="ECO:0000256" key="1">
    <source>
        <dbReference type="ARBA" id="ARBA00012528"/>
    </source>
</evidence>
<dbReference type="InterPro" id="IPR043128">
    <property type="entry name" value="Rev_trsase/Diguanyl_cyclase"/>
</dbReference>
<dbReference type="InterPro" id="IPR003018">
    <property type="entry name" value="GAF"/>
</dbReference>
<dbReference type="PROSITE" id="PS50887">
    <property type="entry name" value="GGDEF"/>
    <property type="match status" value="1"/>
</dbReference>
<dbReference type="InterPro" id="IPR007891">
    <property type="entry name" value="CHASE3"/>
</dbReference>
<name>A0ABV6RPR8_9GAMM</name>
<keyword evidence="6" id="KW-0808">Transferase</keyword>
<organism evidence="6 7">
    <name type="scientific">Lysobacter korlensis</name>
    <dbReference type="NCBI Taxonomy" id="553636"/>
    <lineage>
        <taxon>Bacteria</taxon>
        <taxon>Pseudomonadati</taxon>
        <taxon>Pseudomonadota</taxon>
        <taxon>Gammaproteobacteria</taxon>
        <taxon>Lysobacterales</taxon>
        <taxon>Lysobacteraceae</taxon>
        <taxon>Lysobacter</taxon>
    </lineage>
</organism>
<protein>
    <recommendedName>
        <fullName evidence="1">diguanylate cyclase</fullName>
        <ecNumber evidence="1">2.7.7.65</ecNumber>
    </recommendedName>
</protein>
<dbReference type="Pfam" id="PF05227">
    <property type="entry name" value="CHASE3"/>
    <property type="match status" value="1"/>
</dbReference>
<dbReference type="Proteomes" id="UP001589896">
    <property type="component" value="Unassembled WGS sequence"/>
</dbReference>
<dbReference type="PANTHER" id="PTHR45138">
    <property type="entry name" value="REGULATORY COMPONENTS OF SENSORY TRANSDUCTION SYSTEM"/>
    <property type="match status" value="1"/>
</dbReference>
<keyword evidence="3" id="KW-0175">Coiled coil</keyword>
<evidence type="ECO:0000256" key="2">
    <source>
        <dbReference type="ARBA" id="ARBA00034247"/>
    </source>
</evidence>
<gene>
    <name evidence="6" type="ORF">ACFFGH_14135</name>
</gene>
<dbReference type="RefSeq" id="WP_386669298.1">
    <property type="nucleotide sequence ID" value="NZ_JBHLTG010000003.1"/>
</dbReference>
<keyword evidence="4" id="KW-0472">Membrane</keyword>
<dbReference type="EMBL" id="JBHLTG010000003">
    <property type="protein sequence ID" value="MFC0678981.1"/>
    <property type="molecule type" value="Genomic_DNA"/>
</dbReference>
<dbReference type="Pfam" id="PF00990">
    <property type="entry name" value="GGDEF"/>
    <property type="match status" value="1"/>
</dbReference>
<dbReference type="GO" id="GO:0052621">
    <property type="term" value="F:diguanylate cyclase activity"/>
    <property type="evidence" value="ECO:0007669"/>
    <property type="project" value="UniProtKB-EC"/>
</dbReference>
<dbReference type="InterPro" id="IPR029787">
    <property type="entry name" value="Nucleotide_cyclase"/>
</dbReference>
<evidence type="ECO:0000313" key="7">
    <source>
        <dbReference type="Proteomes" id="UP001589896"/>
    </source>
</evidence>
<keyword evidence="4" id="KW-0812">Transmembrane</keyword>
<dbReference type="EC" id="2.7.7.65" evidence="1"/>
<feature type="coiled-coil region" evidence="3">
    <location>
        <begin position="206"/>
        <end position="233"/>
    </location>
</feature>
<dbReference type="Gene3D" id="3.30.450.40">
    <property type="match status" value="1"/>
</dbReference>
<feature type="transmembrane region" description="Helical" evidence="4">
    <location>
        <begin position="12"/>
        <end position="34"/>
    </location>
</feature>
<dbReference type="InterPro" id="IPR050469">
    <property type="entry name" value="Diguanylate_Cyclase"/>
</dbReference>
<dbReference type="CDD" id="cd19410">
    <property type="entry name" value="HK9-like_sensor"/>
    <property type="match status" value="1"/>
</dbReference>
<dbReference type="PANTHER" id="PTHR45138:SF9">
    <property type="entry name" value="DIGUANYLATE CYCLASE DGCM-RELATED"/>
    <property type="match status" value="1"/>
</dbReference>
<accession>A0ABV6RPR8</accession>
<dbReference type="SUPFAM" id="SSF55781">
    <property type="entry name" value="GAF domain-like"/>
    <property type="match status" value="1"/>
</dbReference>
<evidence type="ECO:0000256" key="4">
    <source>
        <dbReference type="SAM" id="Phobius"/>
    </source>
</evidence>
<keyword evidence="6" id="KW-0548">Nucleotidyltransferase</keyword>
<dbReference type="CDD" id="cd01949">
    <property type="entry name" value="GGDEF"/>
    <property type="match status" value="1"/>
</dbReference>
<dbReference type="InterPro" id="IPR000160">
    <property type="entry name" value="GGDEF_dom"/>
</dbReference>